<feature type="transmembrane region" description="Helical" evidence="1">
    <location>
        <begin position="248"/>
        <end position="265"/>
    </location>
</feature>
<organism evidence="2 3">
    <name type="scientific">Nocardia pulmonis</name>
    <dbReference type="NCBI Taxonomy" id="2951408"/>
    <lineage>
        <taxon>Bacteria</taxon>
        <taxon>Bacillati</taxon>
        <taxon>Actinomycetota</taxon>
        <taxon>Actinomycetes</taxon>
        <taxon>Mycobacteriales</taxon>
        <taxon>Nocardiaceae</taxon>
        <taxon>Nocardia</taxon>
    </lineage>
</organism>
<keyword evidence="1" id="KW-0472">Membrane</keyword>
<sequence length="373" mass="36335">MRKSSTSVGWAVVLAGVVVGPVAGAVLVLLAKPLAGVAGIPGAVSWYVSLSAFVLGCLAAAGCLRIRGGVSSAFAGACALVAGGALILAAAVPGVAAFSPGILIAGIAAGPLLVVGRAMPLGRDRAAGIWYALMAAGLAIGSALAGACARRPGLALLVVGGTAAVFGILLLFGRFRSVIHTDPPMAALWPVVPGYFAAGLAAGHVVLPALHLLLFRWNVLDAEQWPWLASACVPAGVLVLVRRDPAAVAPLLILAAGGGILVATAPGPVALAIGLAVTVAATARALATLDDAVAVAAAAPSVRLSAAGALITACGGLAGLGSVAGVGRVWGTGSALTLFAVTVGGLAVLTGRRMAMPAPDATTGRLAITERTR</sequence>
<feature type="transmembrane region" description="Helical" evidence="1">
    <location>
        <begin position="271"/>
        <end position="289"/>
    </location>
</feature>
<keyword evidence="1" id="KW-1133">Transmembrane helix</keyword>
<keyword evidence="3" id="KW-1185">Reference proteome</keyword>
<reference evidence="2" key="1">
    <citation type="submission" date="2022-06" db="EMBL/GenBank/DDBJ databases">
        <title>Novel species in genus nocardia.</title>
        <authorList>
            <person name="Li F."/>
        </authorList>
    </citation>
    <scope>NUCLEOTIDE SEQUENCE</scope>
    <source>
        <strain evidence="2">CDC141</strain>
    </source>
</reference>
<protein>
    <submittedName>
        <fullName evidence="2">Uncharacterized protein</fullName>
    </submittedName>
</protein>
<feature type="transmembrane region" description="Helical" evidence="1">
    <location>
        <begin position="73"/>
        <end position="92"/>
    </location>
</feature>
<dbReference type="EMBL" id="JAMRXG010000001">
    <property type="protein sequence ID" value="MCM6771926.1"/>
    <property type="molecule type" value="Genomic_DNA"/>
</dbReference>
<dbReference type="AlphaFoldDB" id="A0A9X2IWI5"/>
<feature type="transmembrane region" description="Helical" evidence="1">
    <location>
        <begin position="225"/>
        <end position="241"/>
    </location>
</feature>
<feature type="transmembrane region" description="Helical" evidence="1">
    <location>
        <begin position="329"/>
        <end position="349"/>
    </location>
</feature>
<feature type="transmembrane region" description="Helical" evidence="1">
    <location>
        <begin position="153"/>
        <end position="175"/>
    </location>
</feature>
<name>A0A9X2IWI5_9NOCA</name>
<feature type="transmembrane region" description="Helical" evidence="1">
    <location>
        <begin position="98"/>
        <end position="116"/>
    </location>
</feature>
<comment type="caution">
    <text evidence="2">The sequence shown here is derived from an EMBL/GenBank/DDBJ whole genome shotgun (WGS) entry which is preliminary data.</text>
</comment>
<feature type="transmembrane region" description="Helical" evidence="1">
    <location>
        <begin position="7"/>
        <end position="31"/>
    </location>
</feature>
<feature type="transmembrane region" description="Helical" evidence="1">
    <location>
        <begin position="128"/>
        <end position="147"/>
    </location>
</feature>
<dbReference type="Proteomes" id="UP001139157">
    <property type="component" value="Unassembled WGS sequence"/>
</dbReference>
<evidence type="ECO:0000313" key="3">
    <source>
        <dbReference type="Proteomes" id="UP001139157"/>
    </source>
</evidence>
<feature type="transmembrane region" description="Helical" evidence="1">
    <location>
        <begin position="187"/>
        <end position="213"/>
    </location>
</feature>
<feature type="transmembrane region" description="Helical" evidence="1">
    <location>
        <begin position="43"/>
        <end position="61"/>
    </location>
</feature>
<feature type="transmembrane region" description="Helical" evidence="1">
    <location>
        <begin position="301"/>
        <end position="323"/>
    </location>
</feature>
<accession>A0A9X2IWI5</accession>
<keyword evidence="1" id="KW-0812">Transmembrane</keyword>
<gene>
    <name evidence="2" type="ORF">NDR86_00395</name>
</gene>
<proteinExistence type="predicted"/>
<dbReference type="RefSeq" id="WP_251908809.1">
    <property type="nucleotide sequence ID" value="NZ_JAMRXG010000001.1"/>
</dbReference>
<evidence type="ECO:0000313" key="2">
    <source>
        <dbReference type="EMBL" id="MCM6771926.1"/>
    </source>
</evidence>
<evidence type="ECO:0000256" key="1">
    <source>
        <dbReference type="SAM" id="Phobius"/>
    </source>
</evidence>